<dbReference type="InterPro" id="IPR036162">
    <property type="entry name" value="Resolvase-like_N_sf"/>
</dbReference>
<dbReference type="Proteomes" id="UP000237749">
    <property type="component" value="Unassembled WGS sequence"/>
</dbReference>
<protein>
    <submittedName>
        <fullName evidence="3">DNA invertase Pin-like site-specific DNA recombinase</fullName>
    </submittedName>
</protein>
<dbReference type="GO" id="GO:0003677">
    <property type="term" value="F:DNA binding"/>
    <property type="evidence" value="ECO:0007669"/>
    <property type="project" value="InterPro"/>
</dbReference>
<dbReference type="CDD" id="cd03770">
    <property type="entry name" value="SR_TndX_transposase"/>
    <property type="match status" value="1"/>
</dbReference>
<dbReference type="GO" id="GO:0000150">
    <property type="term" value="F:DNA strand exchange activity"/>
    <property type="evidence" value="ECO:0007669"/>
    <property type="project" value="InterPro"/>
</dbReference>
<dbReference type="Gene3D" id="3.90.1750.20">
    <property type="entry name" value="Putative Large Serine Recombinase, Chain B, Domain 2"/>
    <property type="match status" value="1"/>
</dbReference>
<organism evidence="3 4">
    <name type="scientific">Lacrimispora xylanisolvens</name>
    <dbReference type="NCBI Taxonomy" id="384636"/>
    <lineage>
        <taxon>Bacteria</taxon>
        <taxon>Bacillati</taxon>
        <taxon>Bacillota</taxon>
        <taxon>Clostridia</taxon>
        <taxon>Lachnospirales</taxon>
        <taxon>Lachnospiraceae</taxon>
        <taxon>Lacrimispora</taxon>
    </lineage>
</organism>
<dbReference type="OrthoDB" id="1094757at2"/>
<sequence>MIREKDRKERQYKAALYMRLSKDDGTGESASINTQRSMLRSYADRNGFFIYGEYADDGYSGTTYDRPAWKRLVADIEAERVNLVITRDLSRLGRDYILTGQYTEIYFPAKGVRYIAVNDGYDSNNRGNDLAPFQNIVNEMYARDTSKKIRSALRTKMEDGAFIGNYAPYGYRKDPADKNHLLIDPLTAPVVQDIFERASRGEPPLKIAKLLNERCVKTPASYRRYKQQQVDLETGEGERGWTSGTICKILSNRVYTGDMVQGKTSKLSFKSQMTLRVPKEEWIVVKNKHNAIVSRDLFEQAGRRSVPRKKSKSAQFSNAFSGLVYCGDCKRVMTTTGGSHTEDRKLVCSGYKQYGRTACTNHYMNYDLLCQMVSQELETLITLTEQERKEVACQLEFYGRNRGNPEEKRAAASLKKRERQIERIIGTLYEDRVNKVVEEERFCKLLTSYEQELKEITAEANTLKQMTTCVWKSMEEPEKAVDCFLNEIREKRIPPSDLLHQFIDRIEIFQSGKDPDQKDSLIITVRICYRSESPDSKKA</sequence>
<feature type="domain" description="Recombinase" evidence="2">
    <location>
        <begin position="168"/>
        <end position="311"/>
    </location>
</feature>
<evidence type="ECO:0000259" key="2">
    <source>
        <dbReference type="PROSITE" id="PS51737"/>
    </source>
</evidence>
<keyword evidence="4" id="KW-1185">Reference proteome</keyword>
<dbReference type="InterPro" id="IPR050639">
    <property type="entry name" value="SSR_resolvase"/>
</dbReference>
<dbReference type="SMART" id="SM00857">
    <property type="entry name" value="Resolvase"/>
    <property type="match status" value="1"/>
</dbReference>
<dbReference type="PROSITE" id="PS51736">
    <property type="entry name" value="RECOMBINASES_3"/>
    <property type="match status" value="1"/>
</dbReference>
<proteinExistence type="predicted"/>
<dbReference type="InterPro" id="IPR038109">
    <property type="entry name" value="DNA_bind_recomb_sf"/>
</dbReference>
<dbReference type="PROSITE" id="PS51737">
    <property type="entry name" value="RECOMBINASE_DNA_BIND"/>
    <property type="match status" value="1"/>
</dbReference>
<dbReference type="PANTHER" id="PTHR30461:SF23">
    <property type="entry name" value="DNA RECOMBINASE-RELATED"/>
    <property type="match status" value="1"/>
</dbReference>
<dbReference type="Gene3D" id="3.40.50.1390">
    <property type="entry name" value="Resolvase, N-terminal catalytic domain"/>
    <property type="match status" value="1"/>
</dbReference>
<feature type="domain" description="Resolvase/invertase-type recombinase catalytic" evidence="1">
    <location>
        <begin position="13"/>
        <end position="160"/>
    </location>
</feature>
<dbReference type="EMBL" id="PTJA01000010">
    <property type="protein sequence ID" value="PPK79292.1"/>
    <property type="molecule type" value="Genomic_DNA"/>
</dbReference>
<dbReference type="Pfam" id="PF00239">
    <property type="entry name" value="Resolvase"/>
    <property type="match status" value="1"/>
</dbReference>
<dbReference type="PANTHER" id="PTHR30461">
    <property type="entry name" value="DNA-INVERTASE FROM LAMBDOID PROPHAGE"/>
    <property type="match status" value="1"/>
</dbReference>
<dbReference type="InterPro" id="IPR025827">
    <property type="entry name" value="Zn_ribbon_recom_dom"/>
</dbReference>
<dbReference type="Pfam" id="PF07508">
    <property type="entry name" value="Recombinase"/>
    <property type="match status" value="1"/>
</dbReference>
<evidence type="ECO:0000313" key="3">
    <source>
        <dbReference type="EMBL" id="PPK79292.1"/>
    </source>
</evidence>
<gene>
    <name evidence="3" type="ORF">BXY41_1109</name>
</gene>
<evidence type="ECO:0000259" key="1">
    <source>
        <dbReference type="PROSITE" id="PS51736"/>
    </source>
</evidence>
<name>A0A2S6HPC8_9FIRM</name>
<dbReference type="InterPro" id="IPR011109">
    <property type="entry name" value="DNA_bind_recombinase_dom"/>
</dbReference>
<dbReference type="AlphaFoldDB" id="A0A2S6HPC8"/>
<evidence type="ECO:0000313" key="4">
    <source>
        <dbReference type="Proteomes" id="UP000237749"/>
    </source>
</evidence>
<dbReference type="RefSeq" id="WP_104438174.1">
    <property type="nucleotide sequence ID" value="NZ_PTJA01000010.1"/>
</dbReference>
<dbReference type="Pfam" id="PF13408">
    <property type="entry name" value="Zn_ribbon_recom"/>
    <property type="match status" value="1"/>
</dbReference>
<accession>A0A2S6HPC8</accession>
<comment type="caution">
    <text evidence="3">The sequence shown here is derived from an EMBL/GenBank/DDBJ whole genome shotgun (WGS) entry which is preliminary data.</text>
</comment>
<dbReference type="InterPro" id="IPR006119">
    <property type="entry name" value="Resolv_N"/>
</dbReference>
<dbReference type="SUPFAM" id="SSF53041">
    <property type="entry name" value="Resolvase-like"/>
    <property type="match status" value="1"/>
</dbReference>
<reference evidence="3 4" key="1">
    <citation type="submission" date="2018-02" db="EMBL/GenBank/DDBJ databases">
        <title>Genomic Encyclopedia of Archaeal and Bacterial Type Strains, Phase II (KMG-II): from individual species to whole genera.</title>
        <authorList>
            <person name="Goeker M."/>
        </authorList>
    </citation>
    <scope>NUCLEOTIDE SEQUENCE [LARGE SCALE GENOMIC DNA]</scope>
    <source>
        <strain evidence="3 4">DSM 3808</strain>
    </source>
</reference>